<dbReference type="Pfam" id="PF13489">
    <property type="entry name" value="Methyltransf_23"/>
    <property type="match status" value="1"/>
</dbReference>
<gene>
    <name evidence="3" type="ORF">CYMTET_12449</name>
</gene>
<evidence type="ECO:0000256" key="1">
    <source>
        <dbReference type="SAM" id="MobiDB-lite"/>
    </source>
</evidence>
<comment type="caution">
    <text evidence="3">The sequence shown here is derived from an EMBL/GenBank/DDBJ whole genome shotgun (WGS) entry which is preliminary data.</text>
</comment>
<dbReference type="InterPro" id="IPR042095">
    <property type="entry name" value="SUMF_sf"/>
</dbReference>
<protein>
    <recommendedName>
        <fullName evidence="2">Sulfatase-modifying factor enzyme-like domain-containing protein</fullName>
    </recommendedName>
</protein>
<evidence type="ECO:0000259" key="2">
    <source>
        <dbReference type="Pfam" id="PF03781"/>
    </source>
</evidence>
<dbReference type="PANTHER" id="PTHR23150:SF26">
    <property type="entry name" value="GENERIC METHYLTRANSFERASE"/>
    <property type="match status" value="1"/>
</dbReference>
<dbReference type="InterPro" id="IPR016187">
    <property type="entry name" value="CTDL_fold"/>
</dbReference>
<dbReference type="SUPFAM" id="SSF53335">
    <property type="entry name" value="S-adenosyl-L-methionine-dependent methyltransferases"/>
    <property type="match status" value="1"/>
</dbReference>
<dbReference type="InterPro" id="IPR005532">
    <property type="entry name" value="SUMF_dom"/>
</dbReference>
<dbReference type="InterPro" id="IPR029063">
    <property type="entry name" value="SAM-dependent_MTases_sf"/>
</dbReference>
<dbReference type="Gene3D" id="3.90.1580.10">
    <property type="entry name" value="paralog of FGE (formylglycine-generating enzyme)"/>
    <property type="match status" value="1"/>
</dbReference>
<feature type="domain" description="Sulfatase-modifying factor enzyme-like" evidence="2">
    <location>
        <begin position="281"/>
        <end position="553"/>
    </location>
</feature>
<dbReference type="InterPro" id="IPR027577">
    <property type="entry name" value="OvoA_Nterm"/>
</dbReference>
<dbReference type="InterPro" id="IPR027625">
    <property type="entry name" value="OvoA_Cterm"/>
</dbReference>
<feature type="region of interest" description="Disordered" evidence="1">
    <location>
        <begin position="569"/>
        <end position="588"/>
    </location>
</feature>
<dbReference type="InterPro" id="IPR051043">
    <property type="entry name" value="Sulfatase_Mod_Factor_Kinase"/>
</dbReference>
<dbReference type="SUPFAM" id="SSF56436">
    <property type="entry name" value="C-type lectin-like"/>
    <property type="match status" value="1"/>
</dbReference>
<accession>A0AAE0LCF4</accession>
<dbReference type="AlphaFoldDB" id="A0AAE0LCF4"/>
<proteinExistence type="predicted"/>
<evidence type="ECO:0000313" key="4">
    <source>
        <dbReference type="Proteomes" id="UP001190700"/>
    </source>
</evidence>
<name>A0AAE0LCF4_9CHLO</name>
<keyword evidence="4" id="KW-1185">Reference proteome</keyword>
<sequence length="841" mass="94047">MSPPPTNVQDSWPAEQPVSKKLKVECVVEVPSHRAEPWRRNLTNTIELTLPREDWWWTGKRPEDCPGFNAEGHLTSLPLPNLSSFTRKSVMEYFDNVWTLTEVLFSSLQGEEAFYRPPYHDLRHPLIFYYAHPAALYVNKMLVAGVLTKPLNKYFETIFETGVDEMSWDDLTKNDMKWPSIREVNSYRRQVYELVKQIILTHPSLDEKPVGLESPAWSIFMSFEHEHIHLETSSVLMRELPVAAVRKPASWPPYHPSAIAWKGAAGNTPPRRSIEYKENPLLLVPAGDVLVGKPTHWPSFGWDNEYGEKKMHIREFSASKFMVSNGEFYEFVKAGGYSDPQFWTDDGWKWRAFRNAKWPTFWVPNGPAGLHQYNLRLIFEVIPMPWTLPADVNLHEAKAFCNWKAQREGLPEGSLRVMTEGEHHRLRNSANRDSSGLSLEDPAMLKSGTELANISNMSLAFGSQGAVDAFAPTDMGFHDVFGNAWEWCEDFFAALPGYKVHKYYDDFSTPCFDGQHSVILGGSFVSCGQEASIFARYHFRSHFFQHAGFRVVKSNVLLTTCMDAPPPHAAGWVPPSSDPDKQGPKAATGDTVDAHCLAHYGNMGVVDTPLMALLPANTTGFAQRCGMLLSQWAKRLAVPVGRALDVGCSVGATSFELTKTFEEVIGVDMSAALIAKAEEMRSAGNIAYHRLDEGVNSAPMSAMLPNGADRTKVEFKQMDACCLNPNMGQFDAVVAANVLEHLPSPKAIRLGGALGVVKVGGLVLIASTFEWNDRITPVELWLGGFEDDKGKVISSADGLKEYMTGLGFELVHETDTPMLERESARKAILKLVYTVIWKRVA</sequence>
<dbReference type="CDD" id="cd02440">
    <property type="entry name" value="AdoMet_MTases"/>
    <property type="match status" value="1"/>
</dbReference>
<organism evidence="3 4">
    <name type="scientific">Cymbomonas tetramitiformis</name>
    <dbReference type="NCBI Taxonomy" id="36881"/>
    <lineage>
        <taxon>Eukaryota</taxon>
        <taxon>Viridiplantae</taxon>
        <taxon>Chlorophyta</taxon>
        <taxon>Pyramimonadophyceae</taxon>
        <taxon>Pyramimonadales</taxon>
        <taxon>Pyramimonadaceae</taxon>
        <taxon>Cymbomonas</taxon>
    </lineage>
</organism>
<dbReference type="PANTHER" id="PTHR23150">
    <property type="entry name" value="SULFATASE MODIFYING FACTOR 1, 2"/>
    <property type="match status" value="1"/>
</dbReference>
<dbReference type="Gene3D" id="3.40.50.150">
    <property type="entry name" value="Vaccinia Virus protein VP39"/>
    <property type="match status" value="1"/>
</dbReference>
<dbReference type="EMBL" id="LGRX02004729">
    <property type="protein sequence ID" value="KAK3279679.1"/>
    <property type="molecule type" value="Genomic_DNA"/>
</dbReference>
<dbReference type="Pfam" id="PF03781">
    <property type="entry name" value="FGE-sulfatase"/>
    <property type="match status" value="1"/>
</dbReference>
<dbReference type="Proteomes" id="UP001190700">
    <property type="component" value="Unassembled WGS sequence"/>
</dbReference>
<reference evidence="3 4" key="1">
    <citation type="journal article" date="2015" name="Genome Biol. Evol.">
        <title>Comparative Genomics of a Bacterivorous Green Alga Reveals Evolutionary Causalities and Consequences of Phago-Mixotrophic Mode of Nutrition.</title>
        <authorList>
            <person name="Burns J.A."/>
            <person name="Paasch A."/>
            <person name="Narechania A."/>
            <person name="Kim E."/>
        </authorList>
    </citation>
    <scope>NUCLEOTIDE SEQUENCE [LARGE SCALE GENOMIC DNA]</scope>
    <source>
        <strain evidence="3 4">PLY_AMNH</strain>
    </source>
</reference>
<evidence type="ECO:0000313" key="3">
    <source>
        <dbReference type="EMBL" id="KAK3279679.1"/>
    </source>
</evidence>
<dbReference type="GO" id="GO:0120147">
    <property type="term" value="F:formylglycine-generating oxidase activity"/>
    <property type="evidence" value="ECO:0007669"/>
    <property type="project" value="TreeGrafter"/>
</dbReference>
<dbReference type="NCBIfam" id="TIGR04344">
    <property type="entry name" value="ovoA_Nterm"/>
    <property type="match status" value="1"/>
</dbReference>
<dbReference type="NCBIfam" id="TIGR04345">
    <property type="entry name" value="ovoA_Cterm"/>
    <property type="match status" value="1"/>
</dbReference>